<name>A0ABV9BUG6_9ACTN</name>
<keyword evidence="2" id="KW-1185">Reference proteome</keyword>
<evidence type="ECO:0000313" key="1">
    <source>
        <dbReference type="EMBL" id="MFC4517755.1"/>
    </source>
</evidence>
<dbReference type="Proteomes" id="UP001595990">
    <property type="component" value="Unassembled WGS sequence"/>
</dbReference>
<dbReference type="RefSeq" id="WP_417924233.1">
    <property type="nucleotide sequence ID" value="NZ_JBHSFS010000025.1"/>
</dbReference>
<protein>
    <submittedName>
        <fullName evidence="1">Uncharacterized protein</fullName>
    </submittedName>
</protein>
<dbReference type="EMBL" id="JBHSFS010000025">
    <property type="protein sequence ID" value="MFC4517755.1"/>
    <property type="molecule type" value="Genomic_DNA"/>
</dbReference>
<evidence type="ECO:0000313" key="2">
    <source>
        <dbReference type="Proteomes" id="UP001595990"/>
    </source>
</evidence>
<gene>
    <name evidence="1" type="ORF">ACFPEN_33220</name>
</gene>
<reference evidence="2" key="1">
    <citation type="journal article" date="2019" name="Int. J. Syst. Evol. Microbiol.">
        <title>The Global Catalogue of Microorganisms (GCM) 10K type strain sequencing project: providing services to taxonomists for standard genome sequencing and annotation.</title>
        <authorList>
            <consortium name="The Broad Institute Genomics Platform"/>
            <consortium name="The Broad Institute Genome Sequencing Center for Infectious Disease"/>
            <person name="Wu L."/>
            <person name="Ma J."/>
        </authorList>
    </citation>
    <scope>NUCLEOTIDE SEQUENCE [LARGE SCALE GENOMIC DNA]</scope>
    <source>
        <strain evidence="2">CECT 8064</strain>
    </source>
</reference>
<organism evidence="1 2">
    <name type="scientific">Streptomyces ehimensis</name>
    <dbReference type="NCBI Taxonomy" id="68195"/>
    <lineage>
        <taxon>Bacteria</taxon>
        <taxon>Bacillati</taxon>
        <taxon>Actinomycetota</taxon>
        <taxon>Actinomycetes</taxon>
        <taxon>Kitasatosporales</taxon>
        <taxon>Streptomycetaceae</taxon>
        <taxon>Streptomyces</taxon>
    </lineage>
</organism>
<sequence length="69" mass="7742">MLNYAASVAFERATGDADAFHEAQARFVDSGAYQPDEEADLGEAFDFDDDKHMSRRLPRLAAMFLGTRR</sequence>
<proteinExistence type="predicted"/>
<comment type="caution">
    <text evidence="1">The sequence shown here is derived from an EMBL/GenBank/DDBJ whole genome shotgun (WGS) entry which is preliminary data.</text>
</comment>
<accession>A0ABV9BUG6</accession>